<dbReference type="Proteomes" id="UP000799770">
    <property type="component" value="Unassembled WGS sequence"/>
</dbReference>
<dbReference type="GO" id="GO:0071949">
    <property type="term" value="F:FAD binding"/>
    <property type="evidence" value="ECO:0007669"/>
    <property type="project" value="InterPro"/>
</dbReference>
<dbReference type="Gene3D" id="3.40.462.20">
    <property type="match status" value="1"/>
</dbReference>
<dbReference type="InterPro" id="IPR016166">
    <property type="entry name" value="FAD-bd_PCMH"/>
</dbReference>
<proteinExistence type="inferred from homology"/>
<dbReference type="EMBL" id="ML977312">
    <property type="protein sequence ID" value="KAF2121391.1"/>
    <property type="molecule type" value="Genomic_DNA"/>
</dbReference>
<evidence type="ECO:0000256" key="1">
    <source>
        <dbReference type="ARBA" id="ARBA00001974"/>
    </source>
</evidence>
<organism evidence="8 9">
    <name type="scientific">Lophiotrema nucula</name>
    <dbReference type="NCBI Taxonomy" id="690887"/>
    <lineage>
        <taxon>Eukaryota</taxon>
        <taxon>Fungi</taxon>
        <taxon>Dikarya</taxon>
        <taxon>Ascomycota</taxon>
        <taxon>Pezizomycotina</taxon>
        <taxon>Dothideomycetes</taxon>
        <taxon>Pleosporomycetidae</taxon>
        <taxon>Pleosporales</taxon>
        <taxon>Lophiotremataceae</taxon>
        <taxon>Lophiotrema</taxon>
    </lineage>
</organism>
<keyword evidence="3" id="KW-0285">Flavoprotein</keyword>
<dbReference type="PROSITE" id="PS51387">
    <property type="entry name" value="FAD_PCMH"/>
    <property type="match status" value="1"/>
</dbReference>
<dbReference type="InterPro" id="IPR016169">
    <property type="entry name" value="FAD-bd_PCMH_sub2"/>
</dbReference>
<evidence type="ECO:0000256" key="3">
    <source>
        <dbReference type="ARBA" id="ARBA00022630"/>
    </source>
</evidence>
<gene>
    <name evidence="8" type="ORF">BDV96DRAFT_609480</name>
</gene>
<comment type="cofactor">
    <cofactor evidence="1">
        <name>FAD</name>
        <dbReference type="ChEBI" id="CHEBI:57692"/>
    </cofactor>
</comment>
<sequence>MHRMYTVFPALTVLGGLAHAAWYEKGSGILEELGPKLSKDARILLKDHEAFTDASSRWQWWAAPEVSAVVDVYNEDDVSQTILYANKHDIPFIIKGAGEGHGATLGLAKAKNAIQIYTKNLDQFDISPSGTTARIGGGIKAKKLIEYLSAQKKQTVTGACECVALAGVALGGGHGFLQGYYGLLSDQFVSLRIVLANGTAVTASETEHPDLFWAMQGAGHNFGVVVEFEYKIYDVDYENKKEVWSYEVFTYPATKDYTRKVYTAAKKSMKTQPKGMLQYGLVLTPPALGSEPVILHHILWHGPLTEKSKYTQSFHDLEPLNVQNAEGTLLDAPRWMQIDAEGVVCNANKYVPGAGIPRFPVDLKEYNVEAVVDSVDRFSEVMKTVPELSGSFFMIEQYSVQGLALKKSEDSAVPFRDDTLLLAPAFFYSSLVDGKPNTTIDELAFKYGKEIKQILVDGAGGKTHAYVNYAYGHESLEEIYGEPWRLEKLRKLKSIYDPENRFRFYAPIVVSKEKGHDEL</sequence>
<keyword evidence="9" id="KW-1185">Reference proteome</keyword>
<dbReference type="GO" id="GO:0016491">
    <property type="term" value="F:oxidoreductase activity"/>
    <property type="evidence" value="ECO:0007669"/>
    <property type="project" value="UniProtKB-KW"/>
</dbReference>
<dbReference type="PANTHER" id="PTHR42973:SF9">
    <property type="entry name" value="FAD-BINDING PCMH-TYPE DOMAIN-CONTAINING PROTEIN-RELATED"/>
    <property type="match status" value="1"/>
</dbReference>
<evidence type="ECO:0000256" key="6">
    <source>
        <dbReference type="SAM" id="SignalP"/>
    </source>
</evidence>
<accession>A0A6A5ZT17</accession>
<keyword evidence="5" id="KW-0560">Oxidoreductase</keyword>
<feature type="chain" id="PRO_5025416511" description="FAD-binding PCMH-type domain-containing protein" evidence="6">
    <location>
        <begin position="21"/>
        <end position="519"/>
    </location>
</feature>
<dbReference type="InterPro" id="IPR036318">
    <property type="entry name" value="FAD-bd_PCMH-like_sf"/>
</dbReference>
<feature type="domain" description="FAD-binding PCMH-type" evidence="7">
    <location>
        <begin position="62"/>
        <end position="235"/>
    </location>
</feature>
<keyword evidence="4" id="KW-0274">FAD</keyword>
<evidence type="ECO:0000313" key="8">
    <source>
        <dbReference type="EMBL" id="KAF2121391.1"/>
    </source>
</evidence>
<dbReference type="Pfam" id="PF01565">
    <property type="entry name" value="FAD_binding_4"/>
    <property type="match status" value="1"/>
</dbReference>
<keyword evidence="6" id="KW-0732">Signal</keyword>
<dbReference type="Pfam" id="PF08031">
    <property type="entry name" value="BBE"/>
    <property type="match status" value="1"/>
</dbReference>
<dbReference type="InterPro" id="IPR012951">
    <property type="entry name" value="BBE"/>
</dbReference>
<dbReference type="PANTHER" id="PTHR42973">
    <property type="entry name" value="BINDING OXIDOREDUCTASE, PUTATIVE (AFU_ORTHOLOGUE AFUA_1G17690)-RELATED"/>
    <property type="match status" value="1"/>
</dbReference>
<dbReference type="InterPro" id="IPR050416">
    <property type="entry name" value="FAD-linked_Oxidoreductase"/>
</dbReference>
<evidence type="ECO:0000256" key="5">
    <source>
        <dbReference type="ARBA" id="ARBA00023002"/>
    </source>
</evidence>
<name>A0A6A5ZT17_9PLEO</name>
<dbReference type="AlphaFoldDB" id="A0A6A5ZT17"/>
<dbReference type="Gene3D" id="3.30.465.10">
    <property type="match status" value="1"/>
</dbReference>
<comment type="similarity">
    <text evidence="2">Belongs to the oxygen-dependent FAD-linked oxidoreductase family.</text>
</comment>
<dbReference type="InterPro" id="IPR006094">
    <property type="entry name" value="Oxid_FAD_bind_N"/>
</dbReference>
<dbReference type="OrthoDB" id="9996127at2759"/>
<evidence type="ECO:0000313" key="9">
    <source>
        <dbReference type="Proteomes" id="UP000799770"/>
    </source>
</evidence>
<protein>
    <recommendedName>
        <fullName evidence="7">FAD-binding PCMH-type domain-containing protein</fullName>
    </recommendedName>
</protein>
<dbReference type="SUPFAM" id="SSF56176">
    <property type="entry name" value="FAD-binding/transporter-associated domain-like"/>
    <property type="match status" value="1"/>
</dbReference>
<feature type="signal peptide" evidence="6">
    <location>
        <begin position="1"/>
        <end position="20"/>
    </location>
</feature>
<reference evidence="8" key="1">
    <citation type="journal article" date="2020" name="Stud. Mycol.">
        <title>101 Dothideomycetes genomes: a test case for predicting lifestyles and emergence of pathogens.</title>
        <authorList>
            <person name="Haridas S."/>
            <person name="Albert R."/>
            <person name="Binder M."/>
            <person name="Bloem J."/>
            <person name="Labutti K."/>
            <person name="Salamov A."/>
            <person name="Andreopoulos B."/>
            <person name="Baker S."/>
            <person name="Barry K."/>
            <person name="Bills G."/>
            <person name="Bluhm B."/>
            <person name="Cannon C."/>
            <person name="Castanera R."/>
            <person name="Culley D."/>
            <person name="Daum C."/>
            <person name="Ezra D."/>
            <person name="Gonzalez J."/>
            <person name="Henrissat B."/>
            <person name="Kuo A."/>
            <person name="Liang C."/>
            <person name="Lipzen A."/>
            <person name="Lutzoni F."/>
            <person name="Magnuson J."/>
            <person name="Mondo S."/>
            <person name="Nolan M."/>
            <person name="Ohm R."/>
            <person name="Pangilinan J."/>
            <person name="Park H.-J."/>
            <person name="Ramirez L."/>
            <person name="Alfaro M."/>
            <person name="Sun H."/>
            <person name="Tritt A."/>
            <person name="Yoshinaga Y."/>
            <person name="Zwiers L.-H."/>
            <person name="Turgeon B."/>
            <person name="Goodwin S."/>
            <person name="Spatafora J."/>
            <person name="Crous P."/>
            <person name="Grigoriev I."/>
        </authorList>
    </citation>
    <scope>NUCLEOTIDE SEQUENCE</scope>
    <source>
        <strain evidence="8">CBS 627.86</strain>
    </source>
</reference>
<evidence type="ECO:0000259" key="7">
    <source>
        <dbReference type="PROSITE" id="PS51387"/>
    </source>
</evidence>
<evidence type="ECO:0000256" key="4">
    <source>
        <dbReference type="ARBA" id="ARBA00022827"/>
    </source>
</evidence>
<evidence type="ECO:0000256" key="2">
    <source>
        <dbReference type="ARBA" id="ARBA00005466"/>
    </source>
</evidence>